<organism>
    <name type="scientific">Serpula lacrymans var. lacrymans (strain S7.9)</name>
    <name type="common">Dry rot fungus</name>
    <dbReference type="NCBI Taxonomy" id="578457"/>
    <lineage>
        <taxon>Eukaryota</taxon>
        <taxon>Fungi</taxon>
        <taxon>Dikarya</taxon>
        <taxon>Basidiomycota</taxon>
        <taxon>Agaricomycotina</taxon>
        <taxon>Agaricomycetes</taxon>
        <taxon>Agaricomycetidae</taxon>
        <taxon>Boletales</taxon>
        <taxon>Coniophorineae</taxon>
        <taxon>Serpulaceae</taxon>
        <taxon>Serpula</taxon>
    </lineage>
</organism>
<accession>F8P820</accession>
<gene>
    <name evidence="1" type="ORF">SERLADRAFT_441921</name>
</gene>
<reference evidence="1" key="1">
    <citation type="submission" date="2011-04" db="EMBL/GenBank/DDBJ databases">
        <title>Evolution of plant cell wall degrading machinery underlies the functional diversity of forest fungi.</title>
        <authorList>
            <consortium name="US DOE Joint Genome Institute (JGI-PGF)"/>
            <person name="Eastwood D.C."/>
            <person name="Floudas D."/>
            <person name="Binder M."/>
            <person name="Majcherczyk A."/>
            <person name="Schneider P."/>
            <person name="Aerts A."/>
            <person name="Asiegbu F.O."/>
            <person name="Baker S.E."/>
            <person name="Barry K."/>
            <person name="Bendiksby M."/>
            <person name="Blumentritt M."/>
            <person name="Coutinho P.M."/>
            <person name="Cullen D."/>
            <person name="Cullen D."/>
            <person name="Gathman A."/>
            <person name="Goodell B."/>
            <person name="Henrissat B."/>
            <person name="Ihrmark K."/>
            <person name="Kauserud H."/>
            <person name="Kohler A."/>
            <person name="LaButti K."/>
            <person name="Lapidus A."/>
            <person name="Lavin J.L."/>
            <person name="Lee Y.-H."/>
            <person name="Lindquist E."/>
            <person name="Lilly W."/>
            <person name="Lucas S."/>
            <person name="Morin E."/>
            <person name="Murat C."/>
            <person name="Oguiza J.A."/>
            <person name="Park J."/>
            <person name="Pisabarro A.G."/>
            <person name="Riley R."/>
            <person name="Rosling A."/>
            <person name="Salamov A."/>
            <person name="Schmidt O."/>
            <person name="Schmutz J."/>
            <person name="Skrede I."/>
            <person name="Stenlid J."/>
            <person name="Wiebenga A."/>
            <person name="Xie X."/>
            <person name="Kues U."/>
            <person name="Hibbett D.S."/>
            <person name="Hoffmeister D."/>
            <person name="Hogberg N."/>
            <person name="Martin F."/>
            <person name="Grigoriev I.V."/>
            <person name="Watkinson S.C."/>
        </authorList>
    </citation>
    <scope>NUCLEOTIDE SEQUENCE</scope>
    <source>
        <strain evidence="1">S7.9</strain>
    </source>
</reference>
<protein>
    <submittedName>
        <fullName evidence="1">Uncharacterized protein</fullName>
    </submittedName>
</protein>
<dbReference type="EMBL" id="GL945440">
    <property type="protein sequence ID" value="EGO20578.1"/>
    <property type="molecule type" value="Genomic_DNA"/>
</dbReference>
<dbReference type="RefSeq" id="XP_007322544.1">
    <property type="nucleotide sequence ID" value="XM_007322482.1"/>
</dbReference>
<dbReference type="AlphaFoldDB" id="F8P820"/>
<name>F8P820_SERL9</name>
<evidence type="ECO:0000313" key="1">
    <source>
        <dbReference type="EMBL" id="EGO20578.1"/>
    </source>
</evidence>
<sequence>MKAASFEQVTILPFNYPMAPRDINSDSELVLYSSRTGIRVANWSTKNCVTVRPQENRVGKVPSQLQIYQFFLKVHVRARGLFLDSVTFNSSLRTLNVDWVETLAIAMYEDTPPENACSAIVGEYAAGSSYLEGDRQTESGHAQLPYLDGRVVLESPGGARELPPVHAV</sequence>
<dbReference type="HOGENOM" id="CLU_1587498_0_0_1"/>
<proteinExistence type="predicted"/>
<dbReference type="KEGG" id="sla:SERLADRAFT_441921"/>
<dbReference type="GeneID" id="18815622"/>
<dbReference type="Proteomes" id="UP000008064">
    <property type="component" value="Unassembled WGS sequence"/>
</dbReference>